<dbReference type="Gene3D" id="3.90.550.10">
    <property type="entry name" value="Spore Coat Polysaccharide Biosynthesis Protein SpsA, Chain A"/>
    <property type="match status" value="1"/>
</dbReference>
<dbReference type="AlphaFoldDB" id="A0A5B8TJX8"/>
<sequence>MMSVSCIVVTYNRIALLKECLTALIKQTVPIEHIIIVNNNSSDGTDQYIDNLDNDRILPINLERNIGGAAGFQLGLKKAFENYNDDFFWIMDDDTIPSVNALEALIASLKVIPKKFGFLCSNVRWTDGTPSNMPSPALNWPIYADKGLIEVTKATFVSILVNRQIVKELGLPIKEMFIWGDDTEYTTRLSENYTSYFVTNSIVTHKTPQTLNNITYLNDTVDRISRYFYLYRNLVFISKKYKSTGTSGLKVFIHGVFNATEALFKSKNNKIKRCFYILKGCFSGLQFNPAIEYPNQNNLKDGRPNK</sequence>
<evidence type="ECO:0000259" key="5">
    <source>
        <dbReference type="Pfam" id="PF00535"/>
    </source>
</evidence>
<organism evidence="6 7">
    <name type="scientific">Loigolactobacillus coryniformis</name>
    <dbReference type="NCBI Taxonomy" id="1610"/>
    <lineage>
        <taxon>Bacteria</taxon>
        <taxon>Bacillati</taxon>
        <taxon>Bacillota</taxon>
        <taxon>Bacilli</taxon>
        <taxon>Lactobacillales</taxon>
        <taxon>Lactobacillaceae</taxon>
        <taxon>Loigolactobacillus</taxon>
    </lineage>
</organism>
<evidence type="ECO:0000256" key="3">
    <source>
        <dbReference type="ARBA" id="ARBA00022676"/>
    </source>
</evidence>
<comment type="pathway">
    <text evidence="1">Cell wall biogenesis; cell wall polysaccharide biosynthesis.</text>
</comment>
<dbReference type="CDD" id="cd04185">
    <property type="entry name" value="GT_2_like_b"/>
    <property type="match status" value="1"/>
</dbReference>
<feature type="domain" description="Glycosyltransferase 2-like" evidence="5">
    <location>
        <begin position="5"/>
        <end position="115"/>
    </location>
</feature>
<dbReference type="InterPro" id="IPR029044">
    <property type="entry name" value="Nucleotide-diphossugar_trans"/>
</dbReference>
<dbReference type="Pfam" id="PF00535">
    <property type="entry name" value="Glycos_transf_2"/>
    <property type="match status" value="1"/>
</dbReference>
<evidence type="ECO:0000256" key="2">
    <source>
        <dbReference type="ARBA" id="ARBA00006739"/>
    </source>
</evidence>
<evidence type="ECO:0000256" key="4">
    <source>
        <dbReference type="ARBA" id="ARBA00022679"/>
    </source>
</evidence>
<gene>
    <name evidence="6" type="ORF">FGL77_04680</name>
</gene>
<dbReference type="GO" id="GO:0016757">
    <property type="term" value="F:glycosyltransferase activity"/>
    <property type="evidence" value="ECO:0007669"/>
    <property type="project" value="UniProtKB-KW"/>
</dbReference>
<evidence type="ECO:0000256" key="1">
    <source>
        <dbReference type="ARBA" id="ARBA00004776"/>
    </source>
</evidence>
<evidence type="ECO:0000313" key="6">
    <source>
        <dbReference type="EMBL" id="QEA52671.1"/>
    </source>
</evidence>
<reference evidence="6 7" key="1">
    <citation type="submission" date="2019-06" db="EMBL/GenBank/DDBJ databases">
        <title>Genome analyses of bacteria isolated from kimchi.</title>
        <authorList>
            <person name="Lee S."/>
            <person name="Ahn S."/>
            <person name="Roh S."/>
        </authorList>
    </citation>
    <scope>NUCLEOTIDE SEQUENCE [LARGE SCALE GENOMIC DNA]</scope>
    <source>
        <strain evidence="6 7">CBA3616</strain>
    </source>
</reference>
<dbReference type="EMBL" id="CP042392">
    <property type="protein sequence ID" value="QEA52671.1"/>
    <property type="molecule type" value="Genomic_DNA"/>
</dbReference>
<name>A0A5B8TJX8_9LACO</name>
<keyword evidence="4 6" id="KW-0808">Transferase</keyword>
<dbReference type="PANTHER" id="PTHR43179:SF12">
    <property type="entry name" value="GALACTOFURANOSYLTRANSFERASE GLFT2"/>
    <property type="match status" value="1"/>
</dbReference>
<comment type="similarity">
    <text evidence="2">Belongs to the glycosyltransferase 2 family.</text>
</comment>
<dbReference type="SUPFAM" id="SSF53448">
    <property type="entry name" value="Nucleotide-diphospho-sugar transferases"/>
    <property type="match status" value="1"/>
</dbReference>
<evidence type="ECO:0000313" key="7">
    <source>
        <dbReference type="Proteomes" id="UP000321772"/>
    </source>
</evidence>
<dbReference type="PANTHER" id="PTHR43179">
    <property type="entry name" value="RHAMNOSYLTRANSFERASE WBBL"/>
    <property type="match status" value="1"/>
</dbReference>
<protein>
    <submittedName>
        <fullName evidence="6">Glycosyltransferase</fullName>
    </submittedName>
</protein>
<dbReference type="Proteomes" id="UP000321772">
    <property type="component" value="Chromosome"/>
</dbReference>
<keyword evidence="3" id="KW-0328">Glycosyltransferase</keyword>
<accession>A0A5B8TJX8</accession>
<proteinExistence type="inferred from homology"/>
<dbReference type="InterPro" id="IPR001173">
    <property type="entry name" value="Glyco_trans_2-like"/>
</dbReference>